<name>A0ABW5XVB5_9SPHI</name>
<organism evidence="1 2">
    <name type="scientific">Mucilaginibacter antarcticus</name>
    <dbReference type="NCBI Taxonomy" id="1855725"/>
    <lineage>
        <taxon>Bacteria</taxon>
        <taxon>Pseudomonadati</taxon>
        <taxon>Bacteroidota</taxon>
        <taxon>Sphingobacteriia</taxon>
        <taxon>Sphingobacteriales</taxon>
        <taxon>Sphingobacteriaceae</taxon>
        <taxon>Mucilaginibacter</taxon>
    </lineage>
</organism>
<evidence type="ECO:0000313" key="1">
    <source>
        <dbReference type="EMBL" id="MFD2866881.1"/>
    </source>
</evidence>
<protein>
    <submittedName>
        <fullName evidence="1">Uncharacterized protein</fullName>
    </submittedName>
</protein>
<comment type="caution">
    <text evidence="1">The sequence shown here is derived from an EMBL/GenBank/DDBJ whole genome shotgun (WGS) entry which is preliminary data.</text>
</comment>
<dbReference type="RefSeq" id="WP_377130531.1">
    <property type="nucleotide sequence ID" value="NZ_JBHUHN010000001.1"/>
</dbReference>
<keyword evidence="2" id="KW-1185">Reference proteome</keyword>
<dbReference type="EMBL" id="JBHUON010000041">
    <property type="protein sequence ID" value="MFD2866881.1"/>
    <property type="molecule type" value="Genomic_DNA"/>
</dbReference>
<sequence length="59" mass="7160">MKITDLNGFDLEIDNLQLAIMQADDYRYYAHLNPEHRLADERLQSYWEDIYQKLIQLQS</sequence>
<gene>
    <name evidence="1" type="ORF">ACFSYC_19450</name>
</gene>
<reference evidence="2" key="1">
    <citation type="journal article" date="2019" name="Int. J. Syst. Evol. Microbiol.">
        <title>The Global Catalogue of Microorganisms (GCM) 10K type strain sequencing project: providing services to taxonomists for standard genome sequencing and annotation.</title>
        <authorList>
            <consortium name="The Broad Institute Genomics Platform"/>
            <consortium name="The Broad Institute Genome Sequencing Center for Infectious Disease"/>
            <person name="Wu L."/>
            <person name="Ma J."/>
        </authorList>
    </citation>
    <scope>NUCLEOTIDE SEQUENCE [LARGE SCALE GENOMIC DNA]</scope>
    <source>
        <strain evidence="2">KCTC 52232</strain>
    </source>
</reference>
<proteinExistence type="predicted"/>
<accession>A0ABW5XVB5</accession>
<dbReference type="Proteomes" id="UP001597601">
    <property type="component" value="Unassembled WGS sequence"/>
</dbReference>
<evidence type="ECO:0000313" key="2">
    <source>
        <dbReference type="Proteomes" id="UP001597601"/>
    </source>
</evidence>